<dbReference type="SUPFAM" id="SSF63491">
    <property type="entry name" value="BAG domain"/>
    <property type="match status" value="1"/>
</dbReference>
<dbReference type="InterPro" id="IPR036533">
    <property type="entry name" value="BAG_dom_sf"/>
</dbReference>
<evidence type="ECO:0000256" key="1">
    <source>
        <dbReference type="SAM" id="Coils"/>
    </source>
</evidence>
<dbReference type="EMBL" id="LUGH01000386">
    <property type="protein sequence ID" value="OBZ85536.1"/>
    <property type="molecule type" value="Genomic_DNA"/>
</dbReference>
<evidence type="ECO:0000259" key="3">
    <source>
        <dbReference type="PROSITE" id="PS51035"/>
    </source>
</evidence>
<dbReference type="InterPro" id="IPR003103">
    <property type="entry name" value="BAG_domain"/>
</dbReference>
<keyword evidence="1" id="KW-0175">Coiled coil</keyword>
<evidence type="ECO:0000256" key="2">
    <source>
        <dbReference type="SAM" id="MobiDB-lite"/>
    </source>
</evidence>
<feature type="region of interest" description="Disordered" evidence="2">
    <location>
        <begin position="144"/>
        <end position="174"/>
    </location>
</feature>
<dbReference type="Proteomes" id="UP000093000">
    <property type="component" value="Unassembled WGS sequence"/>
</dbReference>
<gene>
    <name evidence="4" type="ORF">A0J61_06413</name>
</gene>
<dbReference type="Pfam" id="PF02179">
    <property type="entry name" value="BAG"/>
    <property type="match status" value="1"/>
</dbReference>
<feature type="compositionally biased region" description="Acidic residues" evidence="2">
    <location>
        <begin position="221"/>
        <end position="277"/>
    </location>
</feature>
<feature type="domain" description="BAG" evidence="3">
    <location>
        <begin position="380"/>
        <end position="419"/>
    </location>
</feature>
<organism evidence="4 5">
    <name type="scientific">Choanephora cucurbitarum</name>
    <dbReference type="NCBI Taxonomy" id="101091"/>
    <lineage>
        <taxon>Eukaryota</taxon>
        <taxon>Fungi</taxon>
        <taxon>Fungi incertae sedis</taxon>
        <taxon>Mucoromycota</taxon>
        <taxon>Mucoromycotina</taxon>
        <taxon>Mucoromycetes</taxon>
        <taxon>Mucorales</taxon>
        <taxon>Mucorineae</taxon>
        <taxon>Choanephoraceae</taxon>
        <taxon>Choanephoroideae</taxon>
        <taxon>Choanephora</taxon>
    </lineage>
</organism>
<dbReference type="OrthoDB" id="333905at2759"/>
<dbReference type="STRING" id="101091.A0A1C7NA86"/>
<feature type="coiled-coil region" evidence="1">
    <location>
        <begin position="315"/>
        <end position="342"/>
    </location>
</feature>
<dbReference type="PROSITE" id="PS51035">
    <property type="entry name" value="BAG"/>
    <property type="match status" value="1"/>
</dbReference>
<proteinExistence type="predicted"/>
<dbReference type="InParanoid" id="A0A1C7NA86"/>
<feature type="region of interest" description="Disordered" evidence="2">
    <location>
        <begin position="217"/>
        <end position="285"/>
    </location>
</feature>
<feature type="compositionally biased region" description="Acidic residues" evidence="2">
    <location>
        <begin position="164"/>
        <end position="173"/>
    </location>
</feature>
<dbReference type="AlphaFoldDB" id="A0A1C7NA86"/>
<keyword evidence="5" id="KW-1185">Reference proteome</keyword>
<reference evidence="4 5" key="1">
    <citation type="submission" date="2016-03" db="EMBL/GenBank/DDBJ databases">
        <title>Choanephora cucurbitarum.</title>
        <authorList>
            <person name="Min B."/>
            <person name="Park H."/>
            <person name="Park J.-H."/>
            <person name="Shin H.-D."/>
            <person name="Choi I.-G."/>
        </authorList>
    </citation>
    <scope>NUCLEOTIDE SEQUENCE [LARGE SCALE GENOMIC DNA]</scope>
    <source>
        <strain evidence="4 5">KUS-F28377</strain>
    </source>
</reference>
<evidence type="ECO:0000313" key="5">
    <source>
        <dbReference type="Proteomes" id="UP000093000"/>
    </source>
</evidence>
<name>A0A1C7NA86_9FUNG</name>
<feature type="compositionally biased region" description="Polar residues" evidence="2">
    <location>
        <begin position="144"/>
        <end position="153"/>
    </location>
</feature>
<feature type="coiled-coil region" evidence="1">
    <location>
        <begin position="33"/>
        <end position="60"/>
    </location>
</feature>
<comment type="caution">
    <text evidence="4">The sequence shown here is derived from an EMBL/GenBank/DDBJ whole genome shotgun (WGS) entry which is preliminary data.</text>
</comment>
<dbReference type="GO" id="GO:0051087">
    <property type="term" value="F:protein-folding chaperone binding"/>
    <property type="evidence" value="ECO:0007669"/>
    <property type="project" value="InterPro"/>
</dbReference>
<dbReference type="Gene3D" id="1.20.58.120">
    <property type="entry name" value="BAG domain"/>
    <property type="match status" value="1"/>
</dbReference>
<protein>
    <recommendedName>
        <fullName evidence="3">BAG domain-containing protein</fullName>
    </recommendedName>
</protein>
<sequence length="439" mass="52219">MFPIYFEQHPSLLHCRRVESQQFGVNDYMQLQLLLAQEQAQRQQAALRKAYEKQQQEQRRLDRAMYKLRVMAEIQRRHEEEELAIQAYYATKRQQQRQRWLIQQQKQQEYLRRKQHQEEEENYYQAMIEAHLKEQYALNDMLQKSSKSVQHPQPVSVKSYYHEESDDESDSDTEDRLKALVKLVFDHQEEEKEQEADDGQQQTMTIDDFVDYISKKAQDLDGSEQEETIDEENKDDHEEDDNEHTEEDMMDFEFVQNDESDSMDEESEEEEDEEEDMPVLVKSTDSVRNLVNSLIEESNDDDTSDKEITFQDPIKLAKLDALNRIEQELKEVRQKHEDHILHGTLSFPQVTQIDRAISPETLSASSAENREFLGYEDQIMKLLLKLDTIESDGDEEIRSKRKTLVKQAEDMLHTLDEFKQKEWERVSCSSQSDHSEDDF</sequence>
<accession>A0A1C7NA86</accession>
<evidence type="ECO:0000313" key="4">
    <source>
        <dbReference type="EMBL" id="OBZ85536.1"/>
    </source>
</evidence>